<keyword evidence="1" id="KW-0732">Signal</keyword>
<evidence type="ECO:0000313" key="3">
    <source>
        <dbReference type="Proteomes" id="UP000190637"/>
    </source>
</evidence>
<protein>
    <submittedName>
        <fullName evidence="2">Uncharacterized protein</fullName>
    </submittedName>
</protein>
<sequence length="86" mass="8377">MRTMRNGKTRGPVGLAGAALLLLLSAACGPGGATEPGLGKTEATGIPLPPEATHVHGVGVDPGSGEILVATHAGLYVLPAPGRSST</sequence>
<dbReference type="EMBL" id="FUWS01000004">
    <property type="protein sequence ID" value="SJZ93352.1"/>
    <property type="molecule type" value="Genomic_DNA"/>
</dbReference>
<evidence type="ECO:0000256" key="1">
    <source>
        <dbReference type="SAM" id="SignalP"/>
    </source>
</evidence>
<feature type="chain" id="PRO_5012097513" evidence="1">
    <location>
        <begin position="34"/>
        <end position="86"/>
    </location>
</feature>
<dbReference type="AlphaFoldDB" id="A0A1T4PP93"/>
<dbReference type="STRING" id="1122192.SAMN02745673_01928"/>
<organism evidence="2 3">
    <name type="scientific">Marinactinospora thermotolerans DSM 45154</name>
    <dbReference type="NCBI Taxonomy" id="1122192"/>
    <lineage>
        <taxon>Bacteria</taxon>
        <taxon>Bacillati</taxon>
        <taxon>Actinomycetota</taxon>
        <taxon>Actinomycetes</taxon>
        <taxon>Streptosporangiales</taxon>
        <taxon>Nocardiopsidaceae</taxon>
        <taxon>Marinactinospora</taxon>
    </lineage>
</organism>
<keyword evidence="3" id="KW-1185">Reference proteome</keyword>
<evidence type="ECO:0000313" key="2">
    <source>
        <dbReference type="EMBL" id="SJZ93352.1"/>
    </source>
</evidence>
<proteinExistence type="predicted"/>
<feature type="signal peptide" evidence="1">
    <location>
        <begin position="1"/>
        <end position="33"/>
    </location>
</feature>
<dbReference type="PROSITE" id="PS51257">
    <property type="entry name" value="PROKAR_LIPOPROTEIN"/>
    <property type="match status" value="1"/>
</dbReference>
<name>A0A1T4PP93_9ACTN</name>
<accession>A0A1T4PP93</accession>
<dbReference type="Proteomes" id="UP000190637">
    <property type="component" value="Unassembled WGS sequence"/>
</dbReference>
<gene>
    <name evidence="2" type="ORF">SAMN02745673_01928</name>
</gene>
<reference evidence="2 3" key="1">
    <citation type="submission" date="2017-02" db="EMBL/GenBank/DDBJ databases">
        <authorList>
            <person name="Peterson S.W."/>
        </authorList>
    </citation>
    <scope>NUCLEOTIDE SEQUENCE [LARGE SCALE GENOMIC DNA]</scope>
    <source>
        <strain evidence="2 3">DSM 45154</strain>
    </source>
</reference>